<keyword evidence="2" id="KW-1133">Transmembrane helix</keyword>
<protein>
    <submittedName>
        <fullName evidence="3">Uncharacterized protein</fullName>
    </submittedName>
</protein>
<sequence length="215" mass="22282">MEATCSFCGQATTLPKDILALRARKNTPGGAPSNNGVVLMVAGAAVALLALTGVAIALMKNEPHETPPVIQPPTPVPAATSAVPSTPKVPSLTDRRANGEARANEILRRLNANGCKEVILAPTQSAGEQTVETKFVMNGTCVTVIAVTGVEKNALTLKMKSPLGDVIPTPPPAPEVEFSICPKMRGPHPTTIVPTTEDPYTVAAIECPAPGKKKP</sequence>
<reference evidence="3 4" key="1">
    <citation type="submission" date="2015-08" db="EMBL/GenBank/DDBJ databases">
        <authorList>
            <person name="Babu N.S."/>
            <person name="Beckwith C.J."/>
            <person name="Beseler K.G."/>
            <person name="Brison A."/>
            <person name="Carone J.V."/>
            <person name="Caskin T.P."/>
            <person name="Diamond M."/>
            <person name="Durham M.E."/>
            <person name="Foxe J.M."/>
            <person name="Go M."/>
            <person name="Henderson B.A."/>
            <person name="Jones I.B."/>
            <person name="McGettigan J.A."/>
            <person name="Micheletti S.J."/>
            <person name="Nasrallah M.E."/>
            <person name="Ortiz D."/>
            <person name="Piller C.R."/>
            <person name="Privatt S.R."/>
            <person name="Schneider S.L."/>
            <person name="Sharp S."/>
            <person name="Smith T.C."/>
            <person name="Stanton J.D."/>
            <person name="Ullery H.E."/>
            <person name="Wilson R.J."/>
            <person name="Serrano M.G."/>
            <person name="Buck G."/>
            <person name="Lee V."/>
            <person name="Wang Y."/>
            <person name="Carvalho R."/>
            <person name="Voegtly L."/>
            <person name="Shi R."/>
            <person name="Duckworth R."/>
            <person name="Johnson A."/>
            <person name="Loviza R."/>
            <person name="Walstead R."/>
            <person name="Shah Z."/>
            <person name="Kiflezghi M."/>
            <person name="Wade K."/>
            <person name="Ball S.L."/>
            <person name="Bradley K.W."/>
            <person name="Asai D.J."/>
            <person name="Bowman C.A."/>
            <person name="Russell D.A."/>
            <person name="Pope W.H."/>
            <person name="Jacobs-Sera D."/>
            <person name="Hendrix R.W."/>
            <person name="Hatfull G.F."/>
        </authorList>
    </citation>
    <scope>NUCLEOTIDE SEQUENCE [LARGE SCALE GENOMIC DNA]</scope>
    <source>
        <strain evidence="3 4">DSM 27648</strain>
    </source>
</reference>
<dbReference type="AlphaFoldDB" id="A0A0K1PU29"/>
<proteinExistence type="predicted"/>
<feature type="transmembrane region" description="Helical" evidence="2">
    <location>
        <begin position="37"/>
        <end position="58"/>
    </location>
</feature>
<keyword evidence="2" id="KW-0812">Transmembrane</keyword>
<dbReference type="EMBL" id="CP012333">
    <property type="protein sequence ID" value="AKU97040.1"/>
    <property type="molecule type" value="Genomic_DNA"/>
</dbReference>
<evidence type="ECO:0000256" key="2">
    <source>
        <dbReference type="SAM" id="Phobius"/>
    </source>
</evidence>
<evidence type="ECO:0000313" key="4">
    <source>
        <dbReference type="Proteomes" id="UP000064967"/>
    </source>
</evidence>
<organism evidence="3 4">
    <name type="scientific">Labilithrix luteola</name>
    <dbReference type="NCBI Taxonomy" id="1391654"/>
    <lineage>
        <taxon>Bacteria</taxon>
        <taxon>Pseudomonadati</taxon>
        <taxon>Myxococcota</taxon>
        <taxon>Polyangia</taxon>
        <taxon>Polyangiales</taxon>
        <taxon>Labilitrichaceae</taxon>
        <taxon>Labilithrix</taxon>
    </lineage>
</organism>
<keyword evidence="2" id="KW-0472">Membrane</keyword>
<dbReference type="KEGG" id="llu:AKJ09_03704"/>
<evidence type="ECO:0000313" key="3">
    <source>
        <dbReference type="EMBL" id="AKU97040.1"/>
    </source>
</evidence>
<dbReference type="Proteomes" id="UP000064967">
    <property type="component" value="Chromosome"/>
</dbReference>
<feature type="compositionally biased region" description="Low complexity" evidence="1">
    <location>
        <begin position="77"/>
        <end position="86"/>
    </location>
</feature>
<dbReference type="STRING" id="1391654.AKJ09_03704"/>
<keyword evidence="4" id="KW-1185">Reference proteome</keyword>
<accession>A0A0K1PU29</accession>
<name>A0A0K1PU29_9BACT</name>
<gene>
    <name evidence="3" type="ORF">AKJ09_03704</name>
</gene>
<feature type="region of interest" description="Disordered" evidence="1">
    <location>
        <begin position="66"/>
        <end position="95"/>
    </location>
</feature>
<evidence type="ECO:0000256" key="1">
    <source>
        <dbReference type="SAM" id="MobiDB-lite"/>
    </source>
</evidence>